<geneLocation type="plasmid" evidence="10">
    <name>pbbpl7hg1</name>
</geneLocation>
<feature type="transmembrane region" description="Helical" evidence="7">
    <location>
        <begin position="117"/>
        <end position="138"/>
    </location>
</feature>
<dbReference type="EMBL" id="CP044544">
    <property type="protein sequence ID" value="QFI77440.1"/>
    <property type="molecule type" value="Genomic_DNA"/>
</dbReference>
<evidence type="ECO:0000313" key="9">
    <source>
        <dbReference type="EMBL" id="QFI77440.1"/>
    </source>
</evidence>
<dbReference type="PROSITE" id="PS50850">
    <property type="entry name" value="MFS"/>
    <property type="match status" value="1"/>
</dbReference>
<reference evidence="10" key="1">
    <citation type="submission" date="2019-10" db="EMBL/GenBank/DDBJ databases">
        <title>Complete Genome Sequence of Bradyrhizobium betae type strain PL7HG1T.</title>
        <authorList>
            <person name="Bromfield E.S.P."/>
            <person name="Cloutier S."/>
        </authorList>
    </citation>
    <scope>NUCLEOTIDE SEQUENCE [LARGE SCALE GENOMIC DNA]</scope>
    <source>
        <strain evidence="10">PL7HG1</strain>
        <plasmid evidence="10">pbbpl7hg1</plasmid>
    </source>
</reference>
<evidence type="ECO:0000259" key="8">
    <source>
        <dbReference type="PROSITE" id="PS50850"/>
    </source>
</evidence>
<dbReference type="InterPro" id="IPR005829">
    <property type="entry name" value="Sugar_transporter_CS"/>
</dbReference>
<feature type="transmembrane region" description="Helical" evidence="7">
    <location>
        <begin position="328"/>
        <end position="347"/>
    </location>
</feature>
<dbReference type="CDD" id="cd17325">
    <property type="entry name" value="MFS_MdtG_SLC18_like"/>
    <property type="match status" value="1"/>
</dbReference>
<feature type="transmembrane region" description="Helical" evidence="7">
    <location>
        <begin position="62"/>
        <end position="81"/>
    </location>
</feature>
<dbReference type="AlphaFoldDB" id="A0A5P6PGP2"/>
<dbReference type="SUPFAM" id="SSF103473">
    <property type="entry name" value="MFS general substrate transporter"/>
    <property type="match status" value="1"/>
</dbReference>
<dbReference type="InterPro" id="IPR020846">
    <property type="entry name" value="MFS_dom"/>
</dbReference>
<protein>
    <submittedName>
        <fullName evidence="9">MFS transporter</fullName>
    </submittedName>
</protein>
<accession>A0A5P6PGP2</accession>
<dbReference type="GO" id="GO:0022857">
    <property type="term" value="F:transmembrane transporter activity"/>
    <property type="evidence" value="ECO:0007669"/>
    <property type="project" value="InterPro"/>
</dbReference>
<evidence type="ECO:0000256" key="5">
    <source>
        <dbReference type="ARBA" id="ARBA00022989"/>
    </source>
</evidence>
<dbReference type="Gene3D" id="1.20.1250.20">
    <property type="entry name" value="MFS general substrate transporter like domains"/>
    <property type="match status" value="2"/>
</dbReference>
<feature type="transmembrane region" description="Helical" evidence="7">
    <location>
        <begin position="26"/>
        <end position="42"/>
    </location>
</feature>
<dbReference type="PROSITE" id="PS00216">
    <property type="entry name" value="SUGAR_TRANSPORT_1"/>
    <property type="match status" value="2"/>
</dbReference>
<dbReference type="PANTHER" id="PTHR23517">
    <property type="entry name" value="RESISTANCE PROTEIN MDTM, PUTATIVE-RELATED-RELATED"/>
    <property type="match status" value="1"/>
</dbReference>
<name>A0A5P6PGP2_9BRAD</name>
<keyword evidence="5 7" id="KW-1133">Transmembrane helix</keyword>
<dbReference type="Proteomes" id="UP000325641">
    <property type="component" value="Plasmid pBbPL7HG1"/>
</dbReference>
<dbReference type="InterPro" id="IPR036259">
    <property type="entry name" value="MFS_trans_sf"/>
</dbReference>
<dbReference type="KEGG" id="bbet:F8237_34500"/>
<keyword evidence="6 7" id="KW-0472">Membrane</keyword>
<feature type="transmembrane region" description="Helical" evidence="7">
    <location>
        <begin position="368"/>
        <end position="384"/>
    </location>
</feature>
<evidence type="ECO:0000256" key="7">
    <source>
        <dbReference type="SAM" id="Phobius"/>
    </source>
</evidence>
<proteinExistence type="predicted"/>
<evidence type="ECO:0000256" key="2">
    <source>
        <dbReference type="ARBA" id="ARBA00022448"/>
    </source>
</evidence>
<organism evidence="9 10">
    <name type="scientific">Bradyrhizobium betae</name>
    <dbReference type="NCBI Taxonomy" id="244734"/>
    <lineage>
        <taxon>Bacteria</taxon>
        <taxon>Pseudomonadati</taxon>
        <taxon>Pseudomonadota</taxon>
        <taxon>Alphaproteobacteria</taxon>
        <taxon>Hyphomicrobiales</taxon>
        <taxon>Nitrobacteraceae</taxon>
        <taxon>Bradyrhizobium</taxon>
    </lineage>
</organism>
<evidence type="ECO:0000256" key="1">
    <source>
        <dbReference type="ARBA" id="ARBA00004651"/>
    </source>
</evidence>
<dbReference type="OrthoDB" id="9810492at2"/>
<keyword evidence="2" id="KW-0813">Transport</keyword>
<dbReference type="InterPro" id="IPR011701">
    <property type="entry name" value="MFS"/>
</dbReference>
<evidence type="ECO:0000256" key="6">
    <source>
        <dbReference type="ARBA" id="ARBA00023136"/>
    </source>
</evidence>
<sequence>MAEAKTPPQPTDSAVRLGLRENWRQFALLILVNAFVGGMVGLERTVVPLLGSEDFKLASTTVIASFIASFGISKAFTNLVSGQLADSWGRKRVLILGWVIGLPVPFLIIWAPSWSWIVSANVLLGISQGFAWSMTVIMKIDLVGPKSRGLAVGLNEFAGYLMVGLTAFLTGWIASETGALRPEPFYLGIGYAVLGLGLSVLLVRDTSEHVRLEAGNHPKVDPVGFKEVFMRTSFRDRNLFAACQAGLVNNLNDGMSWAIFPLFFAARGLGVEPIGVLKAVYPGVWGVMQTITGPLSDRLGRKGLIVWGMWLQAAALFMVAALNGFGWWLGASMLLGLGTAMVYPTLLAAISDVAHPTWRARSLSIYRFWRDLGYAVGALLAGLIGDAFGLAWAIAGVGLLTFLSGVIVAVAMQEAKA</sequence>
<dbReference type="InterPro" id="IPR050171">
    <property type="entry name" value="MFS_Transporters"/>
</dbReference>
<feature type="transmembrane region" description="Helical" evidence="7">
    <location>
        <begin position="304"/>
        <end position="322"/>
    </location>
</feature>
<keyword evidence="9" id="KW-0614">Plasmid</keyword>
<feature type="transmembrane region" description="Helical" evidence="7">
    <location>
        <begin position="185"/>
        <end position="203"/>
    </location>
</feature>
<evidence type="ECO:0000256" key="3">
    <source>
        <dbReference type="ARBA" id="ARBA00022475"/>
    </source>
</evidence>
<feature type="domain" description="Major facilitator superfamily (MFS) profile" evidence="8">
    <location>
        <begin position="26"/>
        <end position="416"/>
    </location>
</feature>
<feature type="transmembrane region" description="Helical" evidence="7">
    <location>
        <begin position="390"/>
        <end position="412"/>
    </location>
</feature>
<feature type="transmembrane region" description="Helical" evidence="7">
    <location>
        <begin position="150"/>
        <end position="173"/>
    </location>
</feature>
<dbReference type="RefSeq" id="WP_151650773.1">
    <property type="nucleotide sequence ID" value="NZ_CP044544.1"/>
</dbReference>
<comment type="subcellular location">
    <subcellularLocation>
        <location evidence="1">Cell membrane</location>
        <topology evidence="1">Multi-pass membrane protein</topology>
    </subcellularLocation>
</comment>
<feature type="transmembrane region" description="Helical" evidence="7">
    <location>
        <begin position="93"/>
        <end position="111"/>
    </location>
</feature>
<gene>
    <name evidence="9" type="ORF">F8237_34500</name>
</gene>
<dbReference type="GO" id="GO:0005886">
    <property type="term" value="C:plasma membrane"/>
    <property type="evidence" value="ECO:0007669"/>
    <property type="project" value="UniProtKB-SubCell"/>
</dbReference>
<keyword evidence="4 7" id="KW-0812">Transmembrane</keyword>
<keyword evidence="3" id="KW-1003">Cell membrane</keyword>
<evidence type="ECO:0000313" key="10">
    <source>
        <dbReference type="Proteomes" id="UP000325641"/>
    </source>
</evidence>
<dbReference type="Pfam" id="PF07690">
    <property type="entry name" value="MFS_1"/>
    <property type="match status" value="2"/>
</dbReference>
<evidence type="ECO:0000256" key="4">
    <source>
        <dbReference type="ARBA" id="ARBA00022692"/>
    </source>
</evidence>
<dbReference type="PANTHER" id="PTHR23517:SF3">
    <property type="entry name" value="INTEGRAL MEMBRANE TRANSPORT PROTEIN"/>
    <property type="match status" value="1"/>
</dbReference>